<evidence type="ECO:0000256" key="1">
    <source>
        <dbReference type="ARBA" id="ARBA00009417"/>
    </source>
</evidence>
<feature type="domain" description="ATPase dynein-related AAA" evidence="4">
    <location>
        <begin position="38"/>
        <end position="172"/>
    </location>
</feature>
<protein>
    <submittedName>
        <fullName evidence="6">Denitrification regulatory protein NirQ</fullName>
    </submittedName>
</protein>
<dbReference type="PANTHER" id="PTHR42759">
    <property type="entry name" value="MOXR FAMILY PROTEIN"/>
    <property type="match status" value="1"/>
</dbReference>
<comment type="caution">
    <text evidence="6">The sequence shown here is derived from an EMBL/GenBank/DDBJ whole genome shotgun (WGS) entry which is preliminary data.</text>
</comment>
<dbReference type="EMBL" id="MLJW01001737">
    <property type="protein sequence ID" value="OIQ76928.1"/>
    <property type="molecule type" value="Genomic_DNA"/>
</dbReference>
<dbReference type="InterPro" id="IPR050764">
    <property type="entry name" value="CbbQ/NirQ/NorQ/GpvN"/>
</dbReference>
<evidence type="ECO:0000259" key="4">
    <source>
        <dbReference type="Pfam" id="PF07728"/>
    </source>
</evidence>
<dbReference type="Gene3D" id="3.40.50.300">
    <property type="entry name" value="P-loop containing nucleotide triphosphate hydrolases"/>
    <property type="match status" value="1"/>
</dbReference>
<gene>
    <name evidence="6" type="primary">nirQ_21</name>
    <name evidence="6" type="ORF">GALL_413870</name>
</gene>
<keyword evidence="2" id="KW-0547">Nucleotide-binding</keyword>
<dbReference type="Pfam" id="PF07728">
    <property type="entry name" value="AAA_5"/>
    <property type="match status" value="1"/>
</dbReference>
<keyword evidence="3" id="KW-0067">ATP-binding</keyword>
<organism evidence="6">
    <name type="scientific">mine drainage metagenome</name>
    <dbReference type="NCBI Taxonomy" id="410659"/>
    <lineage>
        <taxon>unclassified sequences</taxon>
        <taxon>metagenomes</taxon>
        <taxon>ecological metagenomes</taxon>
    </lineage>
</organism>
<sequence>MPVTSIARTARASHLIPPYTSTGDEIAVFELAYSNRLPVLIKGPTGCGKTRFVEHMAARLGRPLYTVSCHDDLSASDLVGRHLIDASGTYWTDGPLTQAVRHGGICYLDEVVEARKDTTVVLHALSDDRRILPIDRTGEILEAPPEFMLVVSYNPGYQHLLKSLKPSTRQRFVSLAFSFPDAACETEIVVTESGVDRTIAKHLVTLANALRKTSDHDLEEAPGTRLIVDAAKLIANGCDPLVACRAAVVECLSDDPEVTKALMVVVLAIFGN</sequence>
<name>A0A1J5Q0Y6_9ZZZZ</name>
<feature type="domain" description="CbbQ/NirQ/NorQ C-terminal" evidence="5">
    <location>
        <begin position="185"/>
        <end position="267"/>
    </location>
</feature>
<reference evidence="6" key="1">
    <citation type="submission" date="2016-10" db="EMBL/GenBank/DDBJ databases">
        <title>Sequence of Gallionella enrichment culture.</title>
        <authorList>
            <person name="Poehlein A."/>
            <person name="Muehling M."/>
            <person name="Daniel R."/>
        </authorList>
    </citation>
    <scope>NUCLEOTIDE SEQUENCE</scope>
</reference>
<dbReference type="GO" id="GO:0005524">
    <property type="term" value="F:ATP binding"/>
    <property type="evidence" value="ECO:0007669"/>
    <property type="project" value="UniProtKB-KW"/>
</dbReference>
<accession>A0A1J5Q0Y6</accession>
<comment type="similarity">
    <text evidence="1">Belongs to the CbbQ/NirQ/NorQ/GpvN family.</text>
</comment>
<dbReference type="PANTHER" id="PTHR42759:SF7">
    <property type="entry name" value="DENITRIFICATION REGULATORY PROTEIN NIRQ"/>
    <property type="match status" value="1"/>
</dbReference>
<evidence type="ECO:0000256" key="2">
    <source>
        <dbReference type="ARBA" id="ARBA00022741"/>
    </source>
</evidence>
<evidence type="ECO:0000313" key="6">
    <source>
        <dbReference type="EMBL" id="OIQ76928.1"/>
    </source>
</evidence>
<dbReference type="InterPro" id="IPR027417">
    <property type="entry name" value="P-loop_NTPase"/>
</dbReference>
<dbReference type="SUPFAM" id="SSF52540">
    <property type="entry name" value="P-loop containing nucleoside triphosphate hydrolases"/>
    <property type="match status" value="1"/>
</dbReference>
<evidence type="ECO:0000259" key="5">
    <source>
        <dbReference type="Pfam" id="PF08406"/>
    </source>
</evidence>
<dbReference type="InterPro" id="IPR013615">
    <property type="entry name" value="CbbQ_C"/>
</dbReference>
<dbReference type="GO" id="GO:0016887">
    <property type="term" value="F:ATP hydrolysis activity"/>
    <property type="evidence" value="ECO:0007669"/>
    <property type="project" value="InterPro"/>
</dbReference>
<dbReference type="AlphaFoldDB" id="A0A1J5Q0Y6"/>
<proteinExistence type="inferred from homology"/>
<dbReference type="Pfam" id="PF08406">
    <property type="entry name" value="CbbQ_C"/>
    <property type="match status" value="1"/>
</dbReference>
<dbReference type="InterPro" id="IPR011704">
    <property type="entry name" value="ATPase_dyneun-rel_AAA"/>
</dbReference>
<evidence type="ECO:0000256" key="3">
    <source>
        <dbReference type="ARBA" id="ARBA00022840"/>
    </source>
</evidence>